<dbReference type="EMBL" id="JAABFR010001362">
    <property type="protein sequence ID" value="MBD4337819.1"/>
    <property type="molecule type" value="Genomic_DNA"/>
</dbReference>
<dbReference type="AlphaFoldDB" id="A0A8I0H0E0"/>
<name>A0A8I0H0E0_XANCI</name>
<gene>
    <name evidence="2" type="ORF">GUH15_17515</name>
</gene>
<feature type="non-terminal residue" evidence="2">
    <location>
        <position position="86"/>
    </location>
</feature>
<dbReference type="Gene3D" id="2.30.30.280">
    <property type="entry name" value="Adenine nucleotide alpha hydrolases-like domains"/>
    <property type="match status" value="1"/>
</dbReference>
<dbReference type="GO" id="GO:0016783">
    <property type="term" value="F:sulfurtransferase activity"/>
    <property type="evidence" value="ECO:0007669"/>
    <property type="project" value="InterPro"/>
</dbReference>
<dbReference type="Pfam" id="PF20259">
    <property type="entry name" value="tRNA_Me_trans_M"/>
    <property type="match status" value="1"/>
</dbReference>
<dbReference type="PANTHER" id="PTHR11933">
    <property type="entry name" value="TRNA 5-METHYLAMINOMETHYL-2-THIOURIDYLATE -METHYLTRANSFERASE"/>
    <property type="match status" value="1"/>
</dbReference>
<reference evidence="2" key="1">
    <citation type="submission" date="2020-01" db="EMBL/GenBank/DDBJ databases">
        <authorList>
            <person name="Richard D."/>
        </authorList>
    </citation>
    <scope>NUCLEOTIDE SEQUENCE</scope>
    <source>
        <strain evidence="2">JP541</strain>
    </source>
</reference>
<protein>
    <submittedName>
        <fullName evidence="2">tRNA 2-thiouridine(34) synthase MnmA</fullName>
    </submittedName>
</protein>
<feature type="domain" description="tRNA-specific 2-thiouridylase MnmA-like central" evidence="1">
    <location>
        <begin position="40"/>
        <end position="84"/>
    </location>
</feature>
<evidence type="ECO:0000313" key="2">
    <source>
        <dbReference type="EMBL" id="MBD4337819.1"/>
    </source>
</evidence>
<dbReference type="Proteomes" id="UP000653002">
    <property type="component" value="Unassembled WGS sequence"/>
</dbReference>
<comment type="caution">
    <text evidence="2">The sequence shown here is derived from an EMBL/GenBank/DDBJ whole genome shotgun (WGS) entry which is preliminary data.</text>
</comment>
<evidence type="ECO:0000259" key="1">
    <source>
        <dbReference type="Pfam" id="PF20259"/>
    </source>
</evidence>
<dbReference type="InterPro" id="IPR023382">
    <property type="entry name" value="MnmA-like_central_sf"/>
</dbReference>
<sequence length="86" mass="9314">LGGMEKEQVRLLAEQAGLPTAHKPDSQDICFVPDGAYARFLWDYTGHTPEPGDFIDMDGCILGQHAGLECYTIGQRRGIGLSGSHP</sequence>
<dbReference type="SUPFAM" id="SSF52402">
    <property type="entry name" value="Adenine nucleotide alpha hydrolases-like"/>
    <property type="match status" value="1"/>
</dbReference>
<dbReference type="InterPro" id="IPR014729">
    <property type="entry name" value="Rossmann-like_a/b/a_fold"/>
</dbReference>
<dbReference type="InterPro" id="IPR046884">
    <property type="entry name" value="MnmA-like_central"/>
</dbReference>
<dbReference type="Gene3D" id="3.40.50.620">
    <property type="entry name" value="HUPs"/>
    <property type="match status" value="1"/>
</dbReference>
<organism evidence="2 3">
    <name type="scientific">Xanthomonas citri pv. citri</name>
    <dbReference type="NCBI Taxonomy" id="611301"/>
    <lineage>
        <taxon>Bacteria</taxon>
        <taxon>Pseudomonadati</taxon>
        <taxon>Pseudomonadota</taxon>
        <taxon>Gammaproteobacteria</taxon>
        <taxon>Lysobacterales</taxon>
        <taxon>Lysobacteraceae</taxon>
        <taxon>Xanthomonas</taxon>
    </lineage>
</organism>
<accession>A0A8I0H0E0</accession>
<evidence type="ECO:0000313" key="3">
    <source>
        <dbReference type="Proteomes" id="UP000653002"/>
    </source>
</evidence>
<proteinExistence type="predicted"/>
<dbReference type="PANTHER" id="PTHR11933:SF5">
    <property type="entry name" value="MITOCHONDRIAL TRNA-SPECIFIC 2-THIOURIDYLASE 1"/>
    <property type="match status" value="1"/>
</dbReference>
<dbReference type="GO" id="GO:0002143">
    <property type="term" value="P:tRNA wobble position uridine thiolation"/>
    <property type="evidence" value="ECO:0007669"/>
    <property type="project" value="TreeGrafter"/>
</dbReference>
<dbReference type="Pfam" id="PF03054">
    <property type="entry name" value="tRNA_Me_trans"/>
    <property type="match status" value="1"/>
</dbReference>
<feature type="non-terminal residue" evidence="2">
    <location>
        <position position="1"/>
    </location>
</feature>